<proteinExistence type="predicted"/>
<gene>
    <name evidence="3" type="ORF">PDE_00348</name>
</gene>
<organism evidence="3 4">
    <name type="scientific">Penicillium oxalicum (strain 114-2 / CGMCC 5302)</name>
    <name type="common">Penicillium decumbens</name>
    <dbReference type="NCBI Taxonomy" id="933388"/>
    <lineage>
        <taxon>Eukaryota</taxon>
        <taxon>Fungi</taxon>
        <taxon>Dikarya</taxon>
        <taxon>Ascomycota</taxon>
        <taxon>Pezizomycotina</taxon>
        <taxon>Eurotiomycetes</taxon>
        <taxon>Eurotiomycetidae</taxon>
        <taxon>Eurotiales</taxon>
        <taxon>Aspergillaceae</taxon>
        <taxon>Penicillium</taxon>
    </lineage>
</organism>
<dbReference type="Proteomes" id="UP000019376">
    <property type="component" value="Unassembled WGS sequence"/>
</dbReference>
<name>S7Z4I3_PENO1</name>
<dbReference type="EMBL" id="KB644408">
    <property type="protein sequence ID" value="EPS25415.1"/>
    <property type="molecule type" value="Genomic_DNA"/>
</dbReference>
<keyword evidence="2" id="KW-0732">Signal</keyword>
<accession>S7Z4I3</accession>
<feature type="chain" id="PRO_5004547820" evidence="2">
    <location>
        <begin position="21"/>
        <end position="128"/>
    </location>
</feature>
<dbReference type="OrthoDB" id="4477950at2759"/>
<dbReference type="AlphaFoldDB" id="S7Z4I3"/>
<dbReference type="PhylomeDB" id="S7Z4I3"/>
<dbReference type="HOGENOM" id="CLU_2134385_0_0_1"/>
<feature type="region of interest" description="Disordered" evidence="1">
    <location>
        <begin position="41"/>
        <end position="61"/>
    </location>
</feature>
<feature type="signal peptide" evidence="2">
    <location>
        <begin position="1"/>
        <end position="20"/>
    </location>
</feature>
<evidence type="ECO:0000256" key="1">
    <source>
        <dbReference type="SAM" id="MobiDB-lite"/>
    </source>
</evidence>
<sequence length="128" mass="13787">MYFSNILTASVLGMASLSLALPRASKVHQGKPLAIRMAGETPSMSMSTPSPSASYAPTETGPTVPDVAQGTLVESNADVPNHVKHINHCLELCSLEAQTCNIAIPNDDQFCRETYTGCMERCRPDDFQ</sequence>
<protein>
    <submittedName>
        <fullName evidence="3">Uncharacterized protein</fullName>
    </submittedName>
</protein>
<reference evidence="3 4" key="1">
    <citation type="journal article" date="2013" name="PLoS ONE">
        <title>Genomic and secretomic analyses reveal unique features of the lignocellulolytic enzyme system of Penicillium decumbens.</title>
        <authorList>
            <person name="Liu G."/>
            <person name="Zhang L."/>
            <person name="Wei X."/>
            <person name="Zou G."/>
            <person name="Qin Y."/>
            <person name="Ma L."/>
            <person name="Li J."/>
            <person name="Zheng H."/>
            <person name="Wang S."/>
            <person name="Wang C."/>
            <person name="Xun L."/>
            <person name="Zhao G.-P."/>
            <person name="Zhou Z."/>
            <person name="Qu Y."/>
        </authorList>
    </citation>
    <scope>NUCLEOTIDE SEQUENCE [LARGE SCALE GENOMIC DNA]</scope>
    <source>
        <strain evidence="4">114-2 / CGMCC 5302</strain>
    </source>
</reference>
<keyword evidence="4" id="KW-1185">Reference proteome</keyword>
<evidence type="ECO:0000256" key="2">
    <source>
        <dbReference type="SAM" id="SignalP"/>
    </source>
</evidence>
<evidence type="ECO:0000313" key="3">
    <source>
        <dbReference type="EMBL" id="EPS25415.1"/>
    </source>
</evidence>
<evidence type="ECO:0000313" key="4">
    <source>
        <dbReference type="Proteomes" id="UP000019376"/>
    </source>
</evidence>
<feature type="compositionally biased region" description="Low complexity" evidence="1">
    <location>
        <begin position="41"/>
        <end position="60"/>
    </location>
</feature>